<keyword evidence="1" id="KW-0472">Membrane</keyword>
<dbReference type="AlphaFoldDB" id="A0A974P2F2"/>
<feature type="transmembrane region" description="Helical" evidence="1">
    <location>
        <begin position="12"/>
        <end position="33"/>
    </location>
</feature>
<organism evidence="2">
    <name type="scientific">Phenylobacterium glaciei</name>
    <dbReference type="NCBI Taxonomy" id="2803784"/>
    <lineage>
        <taxon>Bacteria</taxon>
        <taxon>Pseudomonadati</taxon>
        <taxon>Pseudomonadota</taxon>
        <taxon>Alphaproteobacteria</taxon>
        <taxon>Caulobacterales</taxon>
        <taxon>Caulobacteraceae</taxon>
        <taxon>Phenylobacterium</taxon>
    </lineage>
</organism>
<keyword evidence="1" id="KW-0812">Transmembrane</keyword>
<gene>
    <name evidence="2" type="ORF">JKL49_22980</name>
</gene>
<dbReference type="EMBL" id="CP068570">
    <property type="protein sequence ID" value="QQZ49692.1"/>
    <property type="molecule type" value="Genomic_DNA"/>
</dbReference>
<reference evidence="2" key="1">
    <citation type="submission" date="2021-01" db="EMBL/GenBank/DDBJ databases">
        <title>Genome sequence of Phenylobacterium sp. 20VBR1 isolated from a valley glaceir, Ny-Alesund, Svalbard.</title>
        <authorList>
            <person name="Thomas F.A."/>
            <person name="Krishnan K.P."/>
            <person name="Sinha R.K."/>
        </authorList>
    </citation>
    <scope>NUCLEOTIDE SEQUENCE</scope>
    <source>
        <strain evidence="2">20VBR1</strain>
    </source>
</reference>
<proteinExistence type="predicted"/>
<sequence length="47" mass="5126">MRIVGREAATLAFADVFRLMAWIFIAALVIVPFCKPAPTDGPPVSEH</sequence>
<evidence type="ECO:0000256" key="1">
    <source>
        <dbReference type="SAM" id="Phobius"/>
    </source>
</evidence>
<protein>
    <submittedName>
        <fullName evidence="2">Uncharacterized protein</fullName>
    </submittedName>
</protein>
<keyword evidence="1" id="KW-1133">Transmembrane helix</keyword>
<accession>A0A974P2F2</accession>
<evidence type="ECO:0000313" key="2">
    <source>
        <dbReference type="EMBL" id="QQZ49692.1"/>
    </source>
</evidence>
<name>A0A974P2F2_9CAUL</name>